<dbReference type="AlphaFoldDB" id="X1NCA1"/>
<dbReference type="InterPro" id="IPR000439">
    <property type="entry name" value="Ribosomal_eL15"/>
</dbReference>
<dbReference type="SUPFAM" id="SSF54189">
    <property type="entry name" value="Ribosomal proteins S24e, L23 and L15e"/>
    <property type="match status" value="1"/>
</dbReference>
<dbReference type="InterPro" id="IPR012678">
    <property type="entry name" value="Ribosomal_uL23/eL15/eS24_sf"/>
</dbReference>
<evidence type="ECO:0000313" key="5">
    <source>
        <dbReference type="EMBL" id="GAI24440.1"/>
    </source>
</evidence>
<dbReference type="GO" id="GO:1990904">
    <property type="term" value="C:ribonucleoprotein complex"/>
    <property type="evidence" value="ECO:0007669"/>
    <property type="project" value="UniProtKB-KW"/>
</dbReference>
<evidence type="ECO:0000256" key="1">
    <source>
        <dbReference type="ARBA" id="ARBA00006857"/>
    </source>
</evidence>
<dbReference type="GO" id="GO:0003735">
    <property type="term" value="F:structural constituent of ribosome"/>
    <property type="evidence" value="ECO:0007669"/>
    <property type="project" value="InterPro"/>
</dbReference>
<keyword evidence="2" id="KW-0689">Ribosomal protein</keyword>
<comment type="similarity">
    <text evidence="1">Belongs to the eukaryotic ribosomal protein eL15 family.</text>
</comment>
<dbReference type="EMBL" id="BARV01014889">
    <property type="protein sequence ID" value="GAI24440.1"/>
    <property type="molecule type" value="Genomic_DNA"/>
</dbReference>
<sequence>MIKGIIIKLTNILAIAEIKKINKILSIKLIVNVFTKKKNQGRVFRGLTSAGKKSRGLRKKSRNLKVRPSIRARGRRGK</sequence>
<dbReference type="Pfam" id="PF00827">
    <property type="entry name" value="Ribosomal_L15e"/>
    <property type="match status" value="1"/>
</dbReference>
<accession>X1NCA1</accession>
<feature type="compositionally biased region" description="Basic residues" evidence="4">
    <location>
        <begin position="52"/>
        <end position="78"/>
    </location>
</feature>
<gene>
    <name evidence="5" type="ORF">S06H3_25834</name>
</gene>
<proteinExistence type="inferred from homology"/>
<reference evidence="5" key="1">
    <citation type="journal article" date="2014" name="Front. Microbiol.">
        <title>High frequency of phylogenetically diverse reductive dehalogenase-homologous genes in deep subseafloor sedimentary metagenomes.</title>
        <authorList>
            <person name="Kawai M."/>
            <person name="Futagami T."/>
            <person name="Toyoda A."/>
            <person name="Takaki Y."/>
            <person name="Nishi S."/>
            <person name="Hori S."/>
            <person name="Arai W."/>
            <person name="Tsubouchi T."/>
            <person name="Morono Y."/>
            <person name="Uchiyama I."/>
            <person name="Ito T."/>
            <person name="Fujiyama A."/>
            <person name="Inagaki F."/>
            <person name="Takami H."/>
        </authorList>
    </citation>
    <scope>NUCLEOTIDE SEQUENCE</scope>
    <source>
        <strain evidence="5">Expedition CK06-06</strain>
    </source>
</reference>
<keyword evidence="3" id="KW-0687">Ribonucleoprotein</keyword>
<feature type="region of interest" description="Disordered" evidence="4">
    <location>
        <begin position="49"/>
        <end position="78"/>
    </location>
</feature>
<evidence type="ECO:0000256" key="2">
    <source>
        <dbReference type="ARBA" id="ARBA00022980"/>
    </source>
</evidence>
<comment type="caution">
    <text evidence="5">The sequence shown here is derived from an EMBL/GenBank/DDBJ whole genome shotgun (WGS) entry which is preliminary data.</text>
</comment>
<name>X1NCA1_9ZZZZ</name>
<dbReference type="GO" id="GO:0005840">
    <property type="term" value="C:ribosome"/>
    <property type="evidence" value="ECO:0007669"/>
    <property type="project" value="UniProtKB-KW"/>
</dbReference>
<dbReference type="InterPro" id="IPR024794">
    <property type="entry name" value="Rbsml_eL15_core_dom_sf"/>
</dbReference>
<dbReference type="GO" id="GO:0006412">
    <property type="term" value="P:translation"/>
    <property type="evidence" value="ECO:0007669"/>
    <property type="project" value="InterPro"/>
</dbReference>
<evidence type="ECO:0000256" key="3">
    <source>
        <dbReference type="ARBA" id="ARBA00023274"/>
    </source>
</evidence>
<evidence type="ECO:0000256" key="4">
    <source>
        <dbReference type="SAM" id="MobiDB-lite"/>
    </source>
</evidence>
<protein>
    <submittedName>
        <fullName evidence="5">Uncharacterized protein</fullName>
    </submittedName>
</protein>
<organism evidence="5">
    <name type="scientific">marine sediment metagenome</name>
    <dbReference type="NCBI Taxonomy" id="412755"/>
    <lineage>
        <taxon>unclassified sequences</taxon>
        <taxon>metagenomes</taxon>
        <taxon>ecological metagenomes</taxon>
    </lineage>
</organism>
<dbReference type="Gene3D" id="3.40.1120.10">
    <property type="entry name" value="Ribosomal protein l15e"/>
    <property type="match status" value="1"/>
</dbReference>